<feature type="domain" description="C2H2-type" evidence="10">
    <location>
        <begin position="214"/>
        <end position="243"/>
    </location>
</feature>
<dbReference type="FunFam" id="3.30.160.60:FF:000358">
    <property type="entry name" value="zinc finger protein 24"/>
    <property type="match status" value="1"/>
</dbReference>
<dbReference type="PROSITE" id="PS50157">
    <property type="entry name" value="ZINC_FINGER_C2H2_2"/>
    <property type="match status" value="2"/>
</dbReference>
<dbReference type="GO" id="GO:0000785">
    <property type="term" value="C:chromatin"/>
    <property type="evidence" value="ECO:0007669"/>
    <property type="project" value="TreeGrafter"/>
</dbReference>
<dbReference type="InterPro" id="IPR036236">
    <property type="entry name" value="Znf_C2H2_sf"/>
</dbReference>
<organism evidence="11 12">
    <name type="scientific">Marasmius oreades</name>
    <name type="common">fairy-ring Marasmius</name>
    <dbReference type="NCBI Taxonomy" id="181124"/>
    <lineage>
        <taxon>Eukaryota</taxon>
        <taxon>Fungi</taxon>
        <taxon>Dikarya</taxon>
        <taxon>Basidiomycota</taxon>
        <taxon>Agaricomycotina</taxon>
        <taxon>Agaricomycetes</taxon>
        <taxon>Agaricomycetidae</taxon>
        <taxon>Agaricales</taxon>
        <taxon>Marasmiineae</taxon>
        <taxon>Marasmiaceae</taxon>
        <taxon>Marasmius</taxon>
    </lineage>
</organism>
<protein>
    <recommendedName>
        <fullName evidence="10">C2H2-type domain-containing protein</fullName>
    </recommendedName>
</protein>
<keyword evidence="5" id="KW-0862">Zinc</keyword>
<keyword evidence="6" id="KW-0238">DNA-binding</keyword>
<dbReference type="PANTHER" id="PTHR14003">
    <property type="entry name" value="TRANSCRIPTIONAL REPRESSOR PROTEIN YY"/>
    <property type="match status" value="1"/>
</dbReference>
<evidence type="ECO:0000256" key="4">
    <source>
        <dbReference type="ARBA" id="ARBA00022771"/>
    </source>
</evidence>
<evidence type="ECO:0000256" key="8">
    <source>
        <dbReference type="PROSITE-ProRule" id="PRU00042"/>
    </source>
</evidence>
<gene>
    <name evidence="11" type="ORF">E1B28_000700</name>
</gene>
<dbReference type="KEGG" id="more:E1B28_000700"/>
<proteinExistence type="predicted"/>
<keyword evidence="7" id="KW-0539">Nucleus</keyword>
<dbReference type="PANTHER" id="PTHR14003:SF20">
    <property type="entry name" value="FINGER DOMAIN PROTEIN, PUTATIVE (AFU_ORTHOLOGUE AFUA_4G10380)-RELATED"/>
    <property type="match status" value="1"/>
</dbReference>
<evidence type="ECO:0000256" key="1">
    <source>
        <dbReference type="ARBA" id="ARBA00004123"/>
    </source>
</evidence>
<dbReference type="GO" id="GO:0005667">
    <property type="term" value="C:transcription regulator complex"/>
    <property type="evidence" value="ECO:0007669"/>
    <property type="project" value="TreeGrafter"/>
</dbReference>
<evidence type="ECO:0000256" key="9">
    <source>
        <dbReference type="SAM" id="MobiDB-lite"/>
    </source>
</evidence>
<keyword evidence="12" id="KW-1185">Reference proteome</keyword>
<accession>A0A9P7V206</accession>
<feature type="region of interest" description="Disordered" evidence="9">
    <location>
        <begin position="1"/>
        <end position="88"/>
    </location>
</feature>
<reference evidence="11" key="1">
    <citation type="journal article" date="2021" name="Genome Biol. Evol.">
        <title>The assembled and annotated genome of the fairy-ring fungus Marasmius oreades.</title>
        <authorList>
            <person name="Hiltunen M."/>
            <person name="Ament-Velasquez S.L."/>
            <person name="Johannesson H."/>
        </authorList>
    </citation>
    <scope>NUCLEOTIDE SEQUENCE</scope>
    <source>
        <strain evidence="11">03SP1</strain>
    </source>
</reference>
<feature type="compositionally biased region" description="Basic and acidic residues" evidence="9">
    <location>
        <begin position="18"/>
        <end position="32"/>
    </location>
</feature>
<keyword evidence="3" id="KW-0677">Repeat</keyword>
<dbReference type="Pfam" id="PF00096">
    <property type="entry name" value="zf-C2H2"/>
    <property type="match status" value="2"/>
</dbReference>
<dbReference type="GO" id="GO:0000981">
    <property type="term" value="F:DNA-binding transcription factor activity, RNA polymerase II-specific"/>
    <property type="evidence" value="ECO:0007669"/>
    <property type="project" value="TreeGrafter"/>
</dbReference>
<dbReference type="Gene3D" id="3.30.160.60">
    <property type="entry name" value="Classic Zinc Finger"/>
    <property type="match status" value="2"/>
</dbReference>
<evidence type="ECO:0000256" key="3">
    <source>
        <dbReference type="ARBA" id="ARBA00022737"/>
    </source>
</evidence>
<dbReference type="InterPro" id="IPR013087">
    <property type="entry name" value="Znf_C2H2_type"/>
</dbReference>
<comment type="subcellular location">
    <subcellularLocation>
        <location evidence="1">Nucleus</location>
    </subcellularLocation>
</comment>
<dbReference type="SUPFAM" id="SSF57667">
    <property type="entry name" value="beta-beta-alpha zinc fingers"/>
    <property type="match status" value="1"/>
</dbReference>
<keyword evidence="2" id="KW-0479">Metal-binding</keyword>
<feature type="region of interest" description="Disordered" evidence="9">
    <location>
        <begin position="233"/>
        <end position="319"/>
    </location>
</feature>
<dbReference type="Proteomes" id="UP001049176">
    <property type="component" value="Chromosome 1"/>
</dbReference>
<feature type="domain" description="C2H2-type" evidence="10">
    <location>
        <begin position="186"/>
        <end position="213"/>
    </location>
</feature>
<evidence type="ECO:0000256" key="6">
    <source>
        <dbReference type="ARBA" id="ARBA00023125"/>
    </source>
</evidence>
<dbReference type="PROSITE" id="PS00028">
    <property type="entry name" value="ZINC_FINGER_C2H2_1"/>
    <property type="match status" value="2"/>
</dbReference>
<name>A0A9P7V206_9AGAR</name>
<dbReference type="GO" id="GO:0031519">
    <property type="term" value="C:PcG protein complex"/>
    <property type="evidence" value="ECO:0007669"/>
    <property type="project" value="TreeGrafter"/>
</dbReference>
<evidence type="ECO:0000256" key="2">
    <source>
        <dbReference type="ARBA" id="ARBA00022723"/>
    </source>
</evidence>
<sequence length="319" mass="35191">MSSSRNGGARPTLPSIRDVFREELRSPPRTRPESPSLTLARLRVDDDVSSIQRGPPNHLGDVRSSYTSTSAVRRPSLPLPPSTPRSVPTYPSQVAYTYPHPSYSGPSPYIHQAQERTPTAGYQMHHPGIPYDSRYPPVHDHRLYARHPDNTPPLGSSYKHHDFQESSSSQTDLHIMDQSLPAGSKYECGYCGKGFNRPSSLKIHLNSHTGEKPFRCPVESCGRSFSVLSNMRRHARVHTQPSKDTSGDEGNDSHTHTRRGASPPKPGNAAPSLWHYRRDSSGSTSSSGSRRSYSVSSDSGDELDVPMPPGKRARASYAK</sequence>
<evidence type="ECO:0000256" key="5">
    <source>
        <dbReference type="ARBA" id="ARBA00022833"/>
    </source>
</evidence>
<evidence type="ECO:0000256" key="7">
    <source>
        <dbReference type="ARBA" id="ARBA00023242"/>
    </source>
</evidence>
<evidence type="ECO:0000259" key="10">
    <source>
        <dbReference type="PROSITE" id="PS50157"/>
    </source>
</evidence>
<dbReference type="OrthoDB" id="6077919at2759"/>
<dbReference type="EMBL" id="CM032181">
    <property type="protein sequence ID" value="KAG7098795.1"/>
    <property type="molecule type" value="Genomic_DNA"/>
</dbReference>
<dbReference type="RefSeq" id="XP_043015265.1">
    <property type="nucleotide sequence ID" value="XM_043146562.1"/>
</dbReference>
<dbReference type="GO" id="GO:0000122">
    <property type="term" value="P:negative regulation of transcription by RNA polymerase II"/>
    <property type="evidence" value="ECO:0007669"/>
    <property type="project" value="UniProtKB-ARBA"/>
</dbReference>
<dbReference type="FunFam" id="3.30.160.60:FF:001465">
    <property type="entry name" value="Zinc finger protein 560"/>
    <property type="match status" value="1"/>
</dbReference>
<dbReference type="GO" id="GO:0008270">
    <property type="term" value="F:zinc ion binding"/>
    <property type="evidence" value="ECO:0007669"/>
    <property type="project" value="UniProtKB-KW"/>
</dbReference>
<evidence type="ECO:0000313" key="11">
    <source>
        <dbReference type="EMBL" id="KAG7098795.1"/>
    </source>
</evidence>
<dbReference type="GO" id="GO:0000978">
    <property type="term" value="F:RNA polymerase II cis-regulatory region sequence-specific DNA binding"/>
    <property type="evidence" value="ECO:0007669"/>
    <property type="project" value="TreeGrafter"/>
</dbReference>
<dbReference type="SMART" id="SM00355">
    <property type="entry name" value="ZnF_C2H2"/>
    <property type="match status" value="2"/>
</dbReference>
<comment type="caution">
    <text evidence="11">The sequence shown here is derived from an EMBL/GenBank/DDBJ whole genome shotgun (WGS) entry which is preliminary data.</text>
</comment>
<feature type="compositionally biased region" description="Low complexity" evidence="9">
    <location>
        <begin position="281"/>
        <end position="298"/>
    </location>
</feature>
<keyword evidence="4 8" id="KW-0863">Zinc-finger</keyword>
<dbReference type="AlphaFoldDB" id="A0A9P7V206"/>
<dbReference type="GeneID" id="66069776"/>
<evidence type="ECO:0000313" key="12">
    <source>
        <dbReference type="Proteomes" id="UP001049176"/>
    </source>
</evidence>